<protein>
    <recommendedName>
        <fullName evidence="5">Secreted protein</fullName>
    </recommendedName>
</protein>
<evidence type="ECO:0000313" key="4">
    <source>
        <dbReference type="Proteomes" id="UP001287356"/>
    </source>
</evidence>
<comment type="caution">
    <text evidence="3">The sequence shown here is derived from an EMBL/GenBank/DDBJ whole genome shotgun (WGS) entry which is preliminary data.</text>
</comment>
<feature type="compositionally biased region" description="Polar residues" evidence="1">
    <location>
        <begin position="63"/>
        <end position="74"/>
    </location>
</feature>
<proteinExistence type="predicted"/>
<gene>
    <name evidence="3" type="ORF">B0T24DRAFT_629139</name>
</gene>
<keyword evidence="4" id="KW-1185">Reference proteome</keyword>
<evidence type="ECO:0000313" key="3">
    <source>
        <dbReference type="EMBL" id="KAK3371463.1"/>
    </source>
</evidence>
<sequence>MYYSSYFLFFLFLSPRSDTRRCVCAWRSILLVNRLMTGNGRWLVPGRTGLVAGETRLTRSNNNNIRSLTHSSRNPCPFHPGVERRPRPAQPGGRVSMSTTCV</sequence>
<accession>A0AAE0K780</accession>
<evidence type="ECO:0008006" key="5">
    <source>
        <dbReference type="Google" id="ProtNLM"/>
    </source>
</evidence>
<evidence type="ECO:0000256" key="1">
    <source>
        <dbReference type="SAM" id="MobiDB-lite"/>
    </source>
</evidence>
<feature type="signal peptide" evidence="2">
    <location>
        <begin position="1"/>
        <end position="19"/>
    </location>
</feature>
<dbReference type="EMBL" id="JAULSN010000005">
    <property type="protein sequence ID" value="KAK3371463.1"/>
    <property type="molecule type" value="Genomic_DNA"/>
</dbReference>
<keyword evidence="2" id="KW-0732">Signal</keyword>
<evidence type="ECO:0000256" key="2">
    <source>
        <dbReference type="SAM" id="SignalP"/>
    </source>
</evidence>
<name>A0AAE0K780_9PEZI</name>
<feature type="chain" id="PRO_5042129456" description="Secreted protein" evidence="2">
    <location>
        <begin position="20"/>
        <end position="102"/>
    </location>
</feature>
<reference evidence="3" key="1">
    <citation type="journal article" date="2023" name="Mol. Phylogenet. Evol.">
        <title>Genome-scale phylogeny and comparative genomics of the fungal order Sordariales.</title>
        <authorList>
            <person name="Hensen N."/>
            <person name="Bonometti L."/>
            <person name="Westerberg I."/>
            <person name="Brannstrom I.O."/>
            <person name="Guillou S."/>
            <person name="Cros-Aarteil S."/>
            <person name="Calhoun S."/>
            <person name="Haridas S."/>
            <person name="Kuo A."/>
            <person name="Mondo S."/>
            <person name="Pangilinan J."/>
            <person name="Riley R."/>
            <person name="LaButti K."/>
            <person name="Andreopoulos B."/>
            <person name="Lipzen A."/>
            <person name="Chen C."/>
            <person name="Yan M."/>
            <person name="Daum C."/>
            <person name="Ng V."/>
            <person name="Clum A."/>
            <person name="Steindorff A."/>
            <person name="Ohm R.A."/>
            <person name="Martin F."/>
            <person name="Silar P."/>
            <person name="Natvig D.O."/>
            <person name="Lalanne C."/>
            <person name="Gautier V."/>
            <person name="Ament-Velasquez S.L."/>
            <person name="Kruys A."/>
            <person name="Hutchinson M.I."/>
            <person name="Powell A.J."/>
            <person name="Barry K."/>
            <person name="Miller A.N."/>
            <person name="Grigoriev I.V."/>
            <person name="Debuchy R."/>
            <person name="Gladieux P."/>
            <person name="Hiltunen Thoren M."/>
            <person name="Johannesson H."/>
        </authorList>
    </citation>
    <scope>NUCLEOTIDE SEQUENCE</scope>
    <source>
        <strain evidence="3">CBS 958.72</strain>
    </source>
</reference>
<feature type="region of interest" description="Disordered" evidence="1">
    <location>
        <begin position="63"/>
        <end position="102"/>
    </location>
</feature>
<reference evidence="3" key="2">
    <citation type="submission" date="2023-06" db="EMBL/GenBank/DDBJ databases">
        <authorList>
            <consortium name="Lawrence Berkeley National Laboratory"/>
            <person name="Haridas S."/>
            <person name="Hensen N."/>
            <person name="Bonometti L."/>
            <person name="Westerberg I."/>
            <person name="Brannstrom I.O."/>
            <person name="Guillou S."/>
            <person name="Cros-Aarteil S."/>
            <person name="Calhoun S."/>
            <person name="Kuo A."/>
            <person name="Mondo S."/>
            <person name="Pangilinan J."/>
            <person name="Riley R."/>
            <person name="Labutti K."/>
            <person name="Andreopoulos B."/>
            <person name="Lipzen A."/>
            <person name="Chen C."/>
            <person name="Yanf M."/>
            <person name="Daum C."/>
            <person name="Ng V."/>
            <person name="Clum A."/>
            <person name="Steindorff A."/>
            <person name="Ohm R."/>
            <person name="Martin F."/>
            <person name="Silar P."/>
            <person name="Natvig D."/>
            <person name="Lalanne C."/>
            <person name="Gautier V."/>
            <person name="Ament-Velasquez S.L."/>
            <person name="Kruys A."/>
            <person name="Hutchinson M.I."/>
            <person name="Powell A.J."/>
            <person name="Barry K."/>
            <person name="Miller A.N."/>
            <person name="Grigoriev I.V."/>
            <person name="Debuchy R."/>
            <person name="Gladieux P."/>
            <person name="Thoren M.H."/>
            <person name="Johannesson H."/>
        </authorList>
    </citation>
    <scope>NUCLEOTIDE SEQUENCE</scope>
    <source>
        <strain evidence="3">CBS 958.72</strain>
    </source>
</reference>
<dbReference type="AlphaFoldDB" id="A0AAE0K780"/>
<dbReference type="Proteomes" id="UP001287356">
    <property type="component" value="Unassembled WGS sequence"/>
</dbReference>
<organism evidence="3 4">
    <name type="scientific">Lasiosphaeria ovina</name>
    <dbReference type="NCBI Taxonomy" id="92902"/>
    <lineage>
        <taxon>Eukaryota</taxon>
        <taxon>Fungi</taxon>
        <taxon>Dikarya</taxon>
        <taxon>Ascomycota</taxon>
        <taxon>Pezizomycotina</taxon>
        <taxon>Sordariomycetes</taxon>
        <taxon>Sordariomycetidae</taxon>
        <taxon>Sordariales</taxon>
        <taxon>Lasiosphaeriaceae</taxon>
        <taxon>Lasiosphaeria</taxon>
    </lineage>
</organism>